<comment type="caution">
    <text evidence="1">The sequence shown here is derived from an EMBL/GenBank/DDBJ whole genome shotgun (WGS) entry which is preliminary data.</text>
</comment>
<keyword evidence="2" id="KW-1185">Reference proteome</keyword>
<protein>
    <submittedName>
        <fullName evidence="1">Uncharacterized protein</fullName>
    </submittedName>
</protein>
<dbReference type="Proteomes" id="UP001196413">
    <property type="component" value="Unassembled WGS sequence"/>
</dbReference>
<proteinExistence type="predicted"/>
<name>A0AAD5MVV2_PARTN</name>
<evidence type="ECO:0000313" key="1">
    <source>
        <dbReference type="EMBL" id="KAJ1362958.1"/>
    </source>
</evidence>
<gene>
    <name evidence="1" type="ORF">KIN20_022696</name>
</gene>
<organism evidence="1 2">
    <name type="scientific">Parelaphostrongylus tenuis</name>
    <name type="common">Meningeal worm</name>
    <dbReference type="NCBI Taxonomy" id="148309"/>
    <lineage>
        <taxon>Eukaryota</taxon>
        <taxon>Metazoa</taxon>
        <taxon>Ecdysozoa</taxon>
        <taxon>Nematoda</taxon>
        <taxon>Chromadorea</taxon>
        <taxon>Rhabditida</taxon>
        <taxon>Rhabditina</taxon>
        <taxon>Rhabditomorpha</taxon>
        <taxon>Strongyloidea</taxon>
        <taxon>Metastrongylidae</taxon>
        <taxon>Parelaphostrongylus</taxon>
    </lineage>
</organism>
<sequence>MPLTESSISSLLSTCYEILQFDTESSEEDYEKVSSYSPMEYSSDVWELERQTADSPQLECIGSKEYKAKDSSYSLVVKQPESVDDKVSIEYSKLPDEIISANTVSISYLESVRESIEQISRYELEPIDESFLTQTEKDLLPHMSSLTEMVEDKVC</sequence>
<accession>A0AAD5MVV2</accession>
<dbReference type="EMBL" id="JAHQIW010004571">
    <property type="protein sequence ID" value="KAJ1362958.1"/>
    <property type="molecule type" value="Genomic_DNA"/>
</dbReference>
<evidence type="ECO:0000313" key="2">
    <source>
        <dbReference type="Proteomes" id="UP001196413"/>
    </source>
</evidence>
<dbReference type="AlphaFoldDB" id="A0AAD5MVV2"/>
<reference evidence="1" key="1">
    <citation type="submission" date="2021-06" db="EMBL/GenBank/DDBJ databases">
        <title>Parelaphostrongylus tenuis whole genome reference sequence.</title>
        <authorList>
            <person name="Garwood T.J."/>
            <person name="Larsen P.A."/>
            <person name="Fountain-Jones N.M."/>
            <person name="Garbe J.R."/>
            <person name="Macchietto M.G."/>
            <person name="Kania S.A."/>
            <person name="Gerhold R.W."/>
            <person name="Richards J.E."/>
            <person name="Wolf T.M."/>
        </authorList>
    </citation>
    <scope>NUCLEOTIDE SEQUENCE</scope>
    <source>
        <strain evidence="1">MNPRO001-30</strain>
        <tissue evidence="1">Meninges</tissue>
    </source>
</reference>